<dbReference type="PANTHER" id="PTHR12962:SF1">
    <property type="entry name" value="COLD SHOCK DOMAIN-CONTAINING PROTEIN CG9705"/>
    <property type="match status" value="1"/>
</dbReference>
<dbReference type="Pfam" id="PF00313">
    <property type="entry name" value="CSD"/>
    <property type="match status" value="1"/>
</dbReference>
<dbReference type="SMART" id="SM00357">
    <property type="entry name" value="CSP"/>
    <property type="match status" value="1"/>
</dbReference>
<dbReference type="Proteomes" id="UP001597106">
    <property type="component" value="Unassembled WGS sequence"/>
</dbReference>
<dbReference type="EMBL" id="JBHTJW010000002">
    <property type="protein sequence ID" value="MFD0930128.1"/>
    <property type="molecule type" value="Genomic_DNA"/>
</dbReference>
<keyword evidence="2" id="KW-1133">Transmembrane helix</keyword>
<dbReference type="RefSeq" id="WP_379076182.1">
    <property type="nucleotide sequence ID" value="NZ_JBHTJW010000002.1"/>
</dbReference>
<evidence type="ECO:0000313" key="5">
    <source>
        <dbReference type="Proteomes" id="UP001597106"/>
    </source>
</evidence>
<evidence type="ECO:0000256" key="1">
    <source>
        <dbReference type="ARBA" id="ARBA00022553"/>
    </source>
</evidence>
<feature type="transmembrane region" description="Helical" evidence="2">
    <location>
        <begin position="172"/>
        <end position="196"/>
    </location>
</feature>
<sequence length="205" mass="23294">MKYIRYQGRVTTWKDEQGFGFITPNSGGKQVFVHITAFSNHHRRPIGNEIVTYAVTKDVNGKLKAERVQYIDEPVRSNDGSLLLLFAITFLLCMTISAYAGKLPLWVLGLYLMASSWTLIAYRLDKMAAKRNHRRTPEKTLHLLALIGGWPGAIIGQKLFRHKSKKLSFQVTFWATIILNCAALAWLFSMDGLAFIERVISTFLN</sequence>
<feature type="transmembrane region" description="Helical" evidence="2">
    <location>
        <begin position="105"/>
        <end position="122"/>
    </location>
</feature>
<accession>A0ABW3GKC6</accession>
<dbReference type="Gene3D" id="2.40.50.140">
    <property type="entry name" value="Nucleic acid-binding proteins"/>
    <property type="match status" value="1"/>
</dbReference>
<dbReference type="InterPro" id="IPR011129">
    <property type="entry name" value="CSD"/>
</dbReference>
<keyword evidence="2" id="KW-0812">Transmembrane</keyword>
<keyword evidence="1" id="KW-0597">Phosphoprotein</keyword>
<dbReference type="InterPro" id="IPR012340">
    <property type="entry name" value="NA-bd_OB-fold"/>
</dbReference>
<protein>
    <submittedName>
        <fullName evidence="4">DUF1294 domain-containing protein</fullName>
    </submittedName>
</protein>
<name>A0ABW3GKC6_9PROT</name>
<reference evidence="5" key="1">
    <citation type="journal article" date="2019" name="Int. J. Syst. Evol. Microbiol.">
        <title>The Global Catalogue of Microorganisms (GCM) 10K type strain sequencing project: providing services to taxonomists for standard genome sequencing and annotation.</title>
        <authorList>
            <consortium name="The Broad Institute Genomics Platform"/>
            <consortium name="The Broad Institute Genome Sequencing Center for Infectious Disease"/>
            <person name="Wu L."/>
            <person name="Ma J."/>
        </authorList>
    </citation>
    <scope>NUCLEOTIDE SEQUENCE [LARGE SCALE GENOMIC DNA]</scope>
    <source>
        <strain evidence="5">CCUG 59685</strain>
    </source>
</reference>
<dbReference type="InterPro" id="IPR002059">
    <property type="entry name" value="CSP_DNA-bd"/>
</dbReference>
<keyword evidence="2" id="KW-0472">Membrane</keyword>
<dbReference type="CDD" id="cd04458">
    <property type="entry name" value="CSP_CDS"/>
    <property type="match status" value="1"/>
</dbReference>
<dbReference type="PROSITE" id="PS51857">
    <property type="entry name" value="CSD_2"/>
    <property type="match status" value="1"/>
</dbReference>
<dbReference type="InterPro" id="IPR010718">
    <property type="entry name" value="DUF1294"/>
</dbReference>
<gene>
    <name evidence="4" type="ORF">ACFQ1T_10105</name>
</gene>
<dbReference type="Pfam" id="PF06961">
    <property type="entry name" value="DUF1294"/>
    <property type="match status" value="1"/>
</dbReference>
<evidence type="ECO:0000259" key="3">
    <source>
        <dbReference type="PROSITE" id="PS51857"/>
    </source>
</evidence>
<evidence type="ECO:0000313" key="4">
    <source>
        <dbReference type="EMBL" id="MFD0930128.1"/>
    </source>
</evidence>
<comment type="caution">
    <text evidence="4">The sequence shown here is derived from an EMBL/GenBank/DDBJ whole genome shotgun (WGS) entry which is preliminary data.</text>
</comment>
<feature type="domain" description="CSD" evidence="3">
    <location>
        <begin position="5"/>
        <end position="70"/>
    </location>
</feature>
<dbReference type="InterPro" id="IPR052069">
    <property type="entry name" value="Ca-reg_mRNA-binding_domain"/>
</dbReference>
<evidence type="ECO:0000256" key="2">
    <source>
        <dbReference type="SAM" id="Phobius"/>
    </source>
</evidence>
<organism evidence="4 5">
    <name type="scientific">Methylophilus glucosoxydans</name>
    <dbReference type="NCBI Taxonomy" id="752553"/>
    <lineage>
        <taxon>Bacteria</taxon>
        <taxon>Pseudomonadati</taxon>
        <taxon>Pseudomonadota</taxon>
        <taxon>Betaproteobacteria</taxon>
        <taxon>Nitrosomonadales</taxon>
        <taxon>Methylophilaceae</taxon>
        <taxon>Methylophilus</taxon>
    </lineage>
</organism>
<dbReference type="SUPFAM" id="SSF50249">
    <property type="entry name" value="Nucleic acid-binding proteins"/>
    <property type="match status" value="1"/>
</dbReference>
<dbReference type="PANTHER" id="PTHR12962">
    <property type="entry name" value="CALCIUM-REGULATED HEAT STABLE PROTEIN CRHSP-24-RELATED"/>
    <property type="match status" value="1"/>
</dbReference>
<keyword evidence="5" id="KW-1185">Reference proteome</keyword>
<feature type="transmembrane region" description="Helical" evidence="2">
    <location>
        <begin position="82"/>
        <end position="99"/>
    </location>
</feature>
<proteinExistence type="predicted"/>